<keyword evidence="3" id="KW-0614">Plasmid</keyword>
<dbReference type="InterPro" id="IPR052513">
    <property type="entry name" value="Thioester_dehydratase-like"/>
</dbReference>
<dbReference type="HOGENOM" id="CLU_119412_0_0_2"/>
<organism evidence="3 6">
    <name type="scientific">Haloferax mediterranei (strain ATCC 33500 / DSM 1411 / JCM 8866 / NBRC 14739 / NCIMB 2177 / R-4)</name>
    <name type="common">Halobacterium mediterranei</name>
    <dbReference type="NCBI Taxonomy" id="523841"/>
    <lineage>
        <taxon>Archaea</taxon>
        <taxon>Methanobacteriati</taxon>
        <taxon>Methanobacteriota</taxon>
        <taxon>Stenosarchaea group</taxon>
        <taxon>Halobacteria</taxon>
        <taxon>Halobacteriales</taxon>
        <taxon>Haloferacaceae</taxon>
        <taxon>Haloferax</taxon>
    </lineage>
</organism>
<reference evidence="5 8" key="5">
    <citation type="submission" date="2019-04" db="EMBL/GenBank/DDBJ databases">
        <title>Methylomes of two halophilic Archaea, Haloarcula marismortui and Haloferax mediterranei.</title>
        <authorList>
            <person name="DasSarma S."/>
            <person name="DasSarma P."/>
            <person name="DasSarma S."/>
            <person name="Fomenkov A."/>
            <person name="Vincze T."/>
            <person name="Anton B.P."/>
            <person name="Roberts R.J."/>
        </authorList>
    </citation>
    <scope>NUCLEOTIDE SEQUENCE [LARGE SCALE GENOMIC DNA]</scope>
    <source>
        <strain evidence="5">ATCC 33500</strain>
        <strain evidence="8">ATCC 33500 / DSM 1411 / JCM 8866 / NBRC 14739 / NCIMB 2177 / R-4</strain>
        <plasmid evidence="5 8">pHME505</plasmid>
    </source>
</reference>
<dbReference type="RefSeq" id="WP_004060606.1">
    <property type="nucleotide sequence ID" value="NC_017944.1"/>
</dbReference>
<dbReference type="PATRIC" id="fig|523841.21.peg.3442"/>
<evidence type="ECO:0000313" key="4">
    <source>
        <dbReference type="EMBL" id="ELZ97066.1"/>
    </source>
</evidence>
<dbReference type="GeneID" id="40157843"/>
<dbReference type="EMBL" id="CP001871">
    <property type="protein sequence ID" value="AFK21144.1"/>
    <property type="molecule type" value="Genomic_DNA"/>
</dbReference>
<evidence type="ECO:0000313" key="6">
    <source>
        <dbReference type="Proteomes" id="UP000006469"/>
    </source>
</evidence>
<reference evidence="3 6" key="2">
    <citation type="journal article" date="2012" name="J. Bacteriol.">
        <title>Complete genome sequence of the metabolically versatile halophilic archaeon Haloferax mediterranei, a poly(3-hydroxybutyrate-co-3-hydroxyvalerate) producer.</title>
        <authorList>
            <person name="Han J."/>
            <person name="Zhang F."/>
            <person name="Hou J."/>
            <person name="Liu X."/>
            <person name="Li M."/>
            <person name="Liu H."/>
            <person name="Cai L."/>
            <person name="Zhang B."/>
            <person name="Chen Y."/>
            <person name="Zhou J."/>
            <person name="Hu S."/>
            <person name="Xiang H."/>
        </authorList>
    </citation>
    <scope>NUCLEOTIDE SEQUENCE [LARGE SCALE GENOMIC DNA]</scope>
    <source>
        <strain evidence="6">ATCC 33500 / DSM 1411 / JCM 8866 / NBRC 14739 / NCIMB 2177 / R-4</strain>
        <strain evidence="3">CGMCC 1.2087</strain>
        <plasmid evidence="6">pHM500</plasmid>
    </source>
</reference>
<reference evidence="4 7" key="3">
    <citation type="journal article" date="2014" name="PLoS Genet.">
        <title>Phylogenetically driven sequencing of extremely halophilic archaea reveals strategies for static and dynamic osmo-response.</title>
        <authorList>
            <person name="Becker E.A."/>
            <person name="Seitzer P.M."/>
            <person name="Tritt A."/>
            <person name="Larsen D."/>
            <person name="Krusor M."/>
            <person name="Yao A.I."/>
            <person name="Wu D."/>
            <person name="Madern D."/>
            <person name="Eisen J.A."/>
            <person name="Darling A.E."/>
            <person name="Facciotti M.T."/>
        </authorList>
    </citation>
    <scope>NUCLEOTIDE SEQUENCE [LARGE SCALE GENOMIC DNA]</scope>
    <source>
        <strain evidence="4">ATCC 33500</strain>
        <strain evidence="7">ATCC 33500 / DSM 1411 / JCM 8866 / NBRC 14739 / NCIMB 2177 / R-4</strain>
    </source>
</reference>
<dbReference type="Proteomes" id="UP000006469">
    <property type="component" value="Plasmid pHM500"/>
</dbReference>
<dbReference type="EMBL" id="CP039140">
    <property type="protein sequence ID" value="QCQ76740.1"/>
    <property type="molecule type" value="Genomic_DNA"/>
</dbReference>
<evidence type="ECO:0000313" key="5">
    <source>
        <dbReference type="EMBL" id="QCQ76740.1"/>
    </source>
</evidence>
<evidence type="ECO:0000313" key="3">
    <source>
        <dbReference type="EMBL" id="AFK21144.1"/>
    </source>
</evidence>
<keyword evidence="7" id="KW-1185">Reference proteome</keyword>
<dbReference type="PANTHER" id="PTHR34075">
    <property type="entry name" value="BLR3430 PROTEIN"/>
    <property type="match status" value="1"/>
</dbReference>
<dbReference type="Pfam" id="PF12172">
    <property type="entry name" value="zf-ChsH2"/>
    <property type="match status" value="1"/>
</dbReference>
<reference evidence="3" key="1">
    <citation type="journal article" date="2012" name="Appl. Environ. Microbiol.">
        <title>Identification of the haloarchaeal phasin (PhaP) that functions in polyhydroxyalkanoate accumulation and granule formation in Haloferax mediterranei.</title>
        <authorList>
            <person name="Cai S."/>
            <person name="Cai L."/>
            <person name="Liu H."/>
            <person name="Liu X."/>
            <person name="Han J."/>
            <person name="Zhou J."/>
            <person name="Xiang H."/>
        </authorList>
    </citation>
    <scope>NUCLEOTIDE SEQUENCE</scope>
    <source>
        <strain evidence="3">CGMCC 1.2087</strain>
    </source>
</reference>
<evidence type="ECO:0000259" key="1">
    <source>
        <dbReference type="Pfam" id="PF01796"/>
    </source>
</evidence>
<feature type="domain" description="ChsH2 C-terminal OB-fold" evidence="1">
    <location>
        <begin position="47"/>
        <end position="107"/>
    </location>
</feature>
<name>I3RA84_HALMT</name>
<evidence type="ECO:0000313" key="8">
    <source>
        <dbReference type="Proteomes" id="UP000299011"/>
    </source>
</evidence>
<dbReference type="InterPro" id="IPR012340">
    <property type="entry name" value="NA-bd_OB-fold"/>
</dbReference>
<dbReference type="EMBL" id="AOLO01000015">
    <property type="protein sequence ID" value="ELZ97066.1"/>
    <property type="molecule type" value="Genomic_DNA"/>
</dbReference>
<geneLocation type="plasmid" evidence="3 6">
    <name>pHM500</name>
</geneLocation>
<dbReference type="AlphaFoldDB" id="I3RA84"/>
<dbReference type="SUPFAM" id="SSF50249">
    <property type="entry name" value="Nucleic acid-binding proteins"/>
    <property type="match status" value="1"/>
</dbReference>
<dbReference type="KEGG" id="hme:HFX_6016"/>
<evidence type="ECO:0000259" key="2">
    <source>
        <dbReference type="Pfam" id="PF12172"/>
    </source>
</evidence>
<geneLocation type="plasmid" evidence="5 8">
    <name>pHME505</name>
</geneLocation>
<dbReference type="PANTHER" id="PTHR34075:SF5">
    <property type="entry name" value="BLR3430 PROTEIN"/>
    <property type="match status" value="1"/>
</dbReference>
<accession>I3RA84</accession>
<protein>
    <submittedName>
        <fullName evidence="5">Zn-ribbon domain-containing OB-fold protein</fullName>
    </submittedName>
</protein>
<evidence type="ECO:0000313" key="7">
    <source>
        <dbReference type="Proteomes" id="UP000011603"/>
    </source>
</evidence>
<gene>
    <name evidence="3" type="ordered locus">HFX_6016</name>
    <name evidence="4" type="ORF">C439_17128</name>
    <name evidence="5" type="ORF">E6P09_15460</name>
</gene>
<proteinExistence type="predicted"/>
<feature type="domain" description="ChsH2 rubredoxin-like zinc ribbon" evidence="2">
    <location>
        <begin position="21"/>
        <end position="44"/>
    </location>
</feature>
<dbReference type="Proteomes" id="UP000299011">
    <property type="component" value="Plasmid pHME505"/>
</dbReference>
<dbReference type="Gene3D" id="6.10.30.10">
    <property type="match status" value="1"/>
</dbReference>
<dbReference type="InterPro" id="IPR022002">
    <property type="entry name" value="ChsH2_Znr"/>
</dbReference>
<reference evidence="3" key="4">
    <citation type="submission" date="2014-05" db="EMBL/GenBank/DDBJ databases">
        <authorList>
            <person name="Wang L."/>
            <person name="Yang H."/>
            <person name="Xiang H."/>
        </authorList>
    </citation>
    <scope>NUCLEOTIDE SEQUENCE</scope>
    <source>
        <strain evidence="3">CGMCC 1.2087</strain>
        <plasmid evidence="3">pHM500</plasmid>
    </source>
</reference>
<dbReference type="Proteomes" id="UP000011603">
    <property type="component" value="Unassembled WGS sequence"/>
</dbReference>
<dbReference type="OrthoDB" id="9573at2157"/>
<dbReference type="Pfam" id="PF01796">
    <property type="entry name" value="OB_ChsH2_C"/>
    <property type="match status" value="1"/>
</dbReference>
<sequence length="126" mass="13595">MPAWFDAFTDAIASGDQQYLVCETCGHGTLPPRQLCPACGSTELTQEPLSERGEILSFTEISVTIPKFHGETPYTVVLAELDEGVSLTGQLRDATPDDIAIGDKVVLGTEPHDNETALITFQQAED</sequence>
<dbReference type="InterPro" id="IPR002878">
    <property type="entry name" value="ChsH2_C"/>
</dbReference>